<comment type="caution">
    <text evidence="2">The sequence shown here is derived from an EMBL/GenBank/DDBJ whole genome shotgun (WGS) entry which is preliminary data.</text>
</comment>
<organism evidence="2 3">
    <name type="scientific">Cardiocondyla obscurior</name>
    <dbReference type="NCBI Taxonomy" id="286306"/>
    <lineage>
        <taxon>Eukaryota</taxon>
        <taxon>Metazoa</taxon>
        <taxon>Ecdysozoa</taxon>
        <taxon>Arthropoda</taxon>
        <taxon>Hexapoda</taxon>
        <taxon>Insecta</taxon>
        <taxon>Pterygota</taxon>
        <taxon>Neoptera</taxon>
        <taxon>Endopterygota</taxon>
        <taxon>Hymenoptera</taxon>
        <taxon>Apocrita</taxon>
        <taxon>Aculeata</taxon>
        <taxon>Formicoidea</taxon>
        <taxon>Formicidae</taxon>
        <taxon>Myrmicinae</taxon>
        <taxon>Cardiocondyla</taxon>
    </lineage>
</organism>
<dbReference type="AlphaFoldDB" id="A0AAW2GDC3"/>
<keyword evidence="3" id="KW-1185">Reference proteome</keyword>
<reference evidence="2 3" key="1">
    <citation type="submission" date="2023-03" db="EMBL/GenBank/DDBJ databases">
        <title>High recombination rates correlate with genetic variation in Cardiocondyla obscurior ants.</title>
        <authorList>
            <person name="Errbii M."/>
        </authorList>
    </citation>
    <scope>NUCLEOTIDE SEQUENCE [LARGE SCALE GENOMIC DNA]</scope>
    <source>
        <strain evidence="2">Alpha-2009</strain>
        <tissue evidence="2">Whole body</tissue>
    </source>
</reference>
<sequence length="82" mass="9769">MFFLREKKKHFYFNFCCILLLFQTSITSLTYFVSFKNNGISTCVAWVLQTKFQLLNYYEHISLSETRLLNIFILTGGKIYSM</sequence>
<protein>
    <recommendedName>
        <fullName evidence="4">Secreted protein</fullName>
    </recommendedName>
</protein>
<evidence type="ECO:0008006" key="4">
    <source>
        <dbReference type="Google" id="ProtNLM"/>
    </source>
</evidence>
<evidence type="ECO:0000313" key="3">
    <source>
        <dbReference type="Proteomes" id="UP001430953"/>
    </source>
</evidence>
<feature type="transmembrane region" description="Helical" evidence="1">
    <location>
        <begin position="12"/>
        <end position="33"/>
    </location>
</feature>
<proteinExistence type="predicted"/>
<evidence type="ECO:0000256" key="1">
    <source>
        <dbReference type="SAM" id="Phobius"/>
    </source>
</evidence>
<gene>
    <name evidence="2" type="ORF">PUN28_004592</name>
</gene>
<dbReference type="Proteomes" id="UP001430953">
    <property type="component" value="Unassembled WGS sequence"/>
</dbReference>
<name>A0AAW2GDC3_9HYME</name>
<evidence type="ECO:0000313" key="2">
    <source>
        <dbReference type="EMBL" id="KAL0125600.1"/>
    </source>
</evidence>
<keyword evidence="1" id="KW-0472">Membrane</keyword>
<accession>A0AAW2GDC3</accession>
<keyword evidence="1" id="KW-1133">Transmembrane helix</keyword>
<keyword evidence="1" id="KW-0812">Transmembrane</keyword>
<dbReference type="EMBL" id="JADYXP020000004">
    <property type="protein sequence ID" value="KAL0125600.1"/>
    <property type="molecule type" value="Genomic_DNA"/>
</dbReference>